<accession>A0AAV9W5I3</accession>
<evidence type="ECO:0000313" key="2">
    <source>
        <dbReference type="Proteomes" id="UP001370758"/>
    </source>
</evidence>
<gene>
    <name evidence="1" type="ORF">TWF481_007839</name>
</gene>
<dbReference type="Proteomes" id="UP001370758">
    <property type="component" value="Unassembled WGS sequence"/>
</dbReference>
<organism evidence="1 2">
    <name type="scientific">Arthrobotrys musiformis</name>
    <dbReference type="NCBI Taxonomy" id="47236"/>
    <lineage>
        <taxon>Eukaryota</taxon>
        <taxon>Fungi</taxon>
        <taxon>Dikarya</taxon>
        <taxon>Ascomycota</taxon>
        <taxon>Pezizomycotina</taxon>
        <taxon>Orbiliomycetes</taxon>
        <taxon>Orbiliales</taxon>
        <taxon>Orbiliaceae</taxon>
        <taxon>Arthrobotrys</taxon>
    </lineage>
</organism>
<proteinExistence type="predicted"/>
<name>A0AAV9W5I3_9PEZI</name>
<keyword evidence="2" id="KW-1185">Reference proteome</keyword>
<dbReference type="EMBL" id="JAVHJL010000005">
    <property type="protein sequence ID" value="KAK6502793.1"/>
    <property type="molecule type" value="Genomic_DNA"/>
</dbReference>
<sequence>MCFFNRLRFKCGHTQTCIFQTCSIARHTRGRTYHTTCRPSKRSHRNVRTWDLLGSCENCLRLTYGRGYFPGIQGNGIGVPVGGFDEGYYPYYPATGGNHNHMNGYNPRYWDRGGNYFSRGHQISTLNPDECDEFGCMNINTPKDIQRGYQRSGYAHPYVSSRGLGMNNNRFLGMGMGYDDAGSYMYSDDMDGMGMGMGMGMSPELETAPLRMIEGVEGYDGYADGMGRRSPYVGRRGRVVPEAHMVD</sequence>
<protein>
    <submittedName>
        <fullName evidence="1">Uncharacterized protein</fullName>
    </submittedName>
</protein>
<dbReference type="AlphaFoldDB" id="A0AAV9W5I3"/>
<reference evidence="1 2" key="1">
    <citation type="submission" date="2023-08" db="EMBL/GenBank/DDBJ databases">
        <authorList>
            <person name="Palmer J.M."/>
        </authorList>
    </citation>
    <scope>NUCLEOTIDE SEQUENCE [LARGE SCALE GENOMIC DNA]</scope>
    <source>
        <strain evidence="1 2">TWF481</strain>
    </source>
</reference>
<evidence type="ECO:0000313" key="1">
    <source>
        <dbReference type="EMBL" id="KAK6502793.1"/>
    </source>
</evidence>
<comment type="caution">
    <text evidence="1">The sequence shown here is derived from an EMBL/GenBank/DDBJ whole genome shotgun (WGS) entry which is preliminary data.</text>
</comment>